<dbReference type="SUPFAM" id="SSF53920">
    <property type="entry name" value="Fe-only hydrogenase"/>
    <property type="match status" value="1"/>
</dbReference>
<feature type="domain" description="4Fe-4S ferredoxin-type" evidence="4">
    <location>
        <begin position="133"/>
        <end position="163"/>
    </location>
</feature>
<dbReference type="InterPro" id="IPR004108">
    <property type="entry name" value="Fe_hydrogenase_lsu_C"/>
</dbReference>
<sequence>MFQFETQIHKLRHQVLTAIAKLGKEDDLTKEAIEKIPYEIIPGDKAIYRCCVYKERAVLLERAERIAGVKENGEIPNLDTAEIKEDEQIIYILESACDRCPINEFTVTDLCRGCLAHRCKEACNFGAITYVNGMAYINHDLCKACGMCKKACQYDAISEVVRPCKTVCPTSALGFDRDNMKAEINEKMCVNCGACMVACPFGAISDKSLIASVANKLVEEKNMYAVVAPAITGQVDPNITYGQIRNAIKKLGFVDMIEAACGADAVTAHESEEFAERMENGDQYMTNSCCPGFLDYVEKSFPKQVNKISHTVSPMIAAGRLIKKEDPDAKVVFVGPCTAKKSEAAKPMLKDAIDYVLTFEELMALFDAFDVDMAMCSNEEVDEASIFGRGFGAAGGLTKAIENYVTEKGIGVEFKPVKVSGAKEIKKAMSMANVGKVNGNFIEGMMCEGGCINGSGKFFSGSRSKNTFDKKNAQASKKSVMSNKEIKRFEDVNLDRLK</sequence>
<evidence type="ECO:0000313" key="5">
    <source>
        <dbReference type="EMBL" id="MBP1855831.1"/>
    </source>
</evidence>
<dbReference type="InterPro" id="IPR017900">
    <property type="entry name" value="4Fe4S_Fe_S_CS"/>
</dbReference>
<comment type="caution">
    <text evidence="5">The sequence shown here is derived from an EMBL/GenBank/DDBJ whole genome shotgun (WGS) entry which is preliminary data.</text>
</comment>
<keyword evidence="3" id="KW-0411">Iron-sulfur</keyword>
<name>A0ABS4ED63_9FIRM</name>
<dbReference type="SUPFAM" id="SSF54862">
    <property type="entry name" value="4Fe-4S ferredoxins"/>
    <property type="match status" value="1"/>
</dbReference>
<reference evidence="5 6" key="1">
    <citation type="submission" date="2021-03" db="EMBL/GenBank/DDBJ databases">
        <title>Genomic Encyclopedia of Type Strains, Phase IV (KMG-IV): sequencing the most valuable type-strain genomes for metagenomic binning, comparative biology and taxonomic classification.</title>
        <authorList>
            <person name="Goeker M."/>
        </authorList>
    </citation>
    <scope>NUCLEOTIDE SEQUENCE [LARGE SCALE GENOMIC DNA]</scope>
    <source>
        <strain evidence="5 6">DSM 1289</strain>
    </source>
</reference>
<evidence type="ECO:0000256" key="1">
    <source>
        <dbReference type="ARBA" id="ARBA00022723"/>
    </source>
</evidence>
<keyword evidence="1" id="KW-0479">Metal-binding</keyword>
<feature type="domain" description="4Fe-4S ferredoxin-type" evidence="4">
    <location>
        <begin position="180"/>
        <end position="209"/>
    </location>
</feature>
<dbReference type="InterPro" id="IPR057431">
    <property type="entry name" value="LdpA_Fe-S-bd"/>
</dbReference>
<keyword evidence="6" id="KW-1185">Reference proteome</keyword>
<proteinExistence type="predicted"/>
<dbReference type="PANTHER" id="PTHR11615">
    <property type="entry name" value="NITRATE, FORMATE, IRON DEHYDROGENASE"/>
    <property type="match status" value="1"/>
</dbReference>
<gene>
    <name evidence="5" type="ORF">J2Z43_002232</name>
</gene>
<dbReference type="InterPro" id="IPR050340">
    <property type="entry name" value="Cytosolic_Fe-S_CAF"/>
</dbReference>
<dbReference type="InterPro" id="IPR009016">
    <property type="entry name" value="Fe_hydrogenase"/>
</dbReference>
<accession>A0ABS4ED63</accession>
<dbReference type="Pfam" id="PF02906">
    <property type="entry name" value="Fe_hyd_lg_C"/>
    <property type="match status" value="1"/>
</dbReference>
<dbReference type="Pfam" id="PF00037">
    <property type="entry name" value="Fer4"/>
    <property type="match status" value="1"/>
</dbReference>
<dbReference type="InterPro" id="IPR017896">
    <property type="entry name" value="4Fe4S_Fe-S-bd"/>
</dbReference>
<dbReference type="PROSITE" id="PS51379">
    <property type="entry name" value="4FE4S_FER_2"/>
    <property type="match status" value="2"/>
</dbReference>
<organism evidence="5 6">
    <name type="scientific">Metaclostridioides mangenotii</name>
    <dbReference type="NCBI Taxonomy" id="1540"/>
    <lineage>
        <taxon>Bacteria</taxon>
        <taxon>Bacillati</taxon>
        <taxon>Bacillota</taxon>
        <taxon>Clostridia</taxon>
        <taxon>Peptostreptococcales</taxon>
        <taxon>Peptostreptococcaceae</taxon>
        <taxon>Metaclostridioides</taxon>
    </lineage>
</organism>
<dbReference type="Proteomes" id="UP000767291">
    <property type="component" value="Unassembled WGS sequence"/>
</dbReference>
<dbReference type="RefSeq" id="WP_209457233.1">
    <property type="nucleotide sequence ID" value="NZ_BAAACS010000019.1"/>
</dbReference>
<dbReference type="Pfam" id="PF25160">
    <property type="entry name" value="LdpA_Fe-S-bd"/>
    <property type="match status" value="1"/>
</dbReference>
<protein>
    <submittedName>
        <fullName evidence="5">[FeFe] hydrogenase (Group B1/B3)</fullName>
    </submittedName>
</protein>
<dbReference type="InterPro" id="IPR027631">
    <property type="entry name" value="Mono_FeFe_hydrog"/>
</dbReference>
<dbReference type="Gene3D" id="3.40.950.10">
    <property type="entry name" value="Fe-only Hydrogenase (Larger Subunit), Chain L, domain 3"/>
    <property type="match status" value="1"/>
</dbReference>
<dbReference type="NCBIfam" id="TIGR04105">
    <property type="entry name" value="FeFe_hydrog_B1"/>
    <property type="match status" value="1"/>
</dbReference>
<dbReference type="EMBL" id="JAGGJX010000005">
    <property type="protein sequence ID" value="MBP1855831.1"/>
    <property type="molecule type" value="Genomic_DNA"/>
</dbReference>
<evidence type="ECO:0000256" key="2">
    <source>
        <dbReference type="ARBA" id="ARBA00023004"/>
    </source>
</evidence>
<keyword evidence="2" id="KW-0408">Iron</keyword>
<evidence type="ECO:0000313" key="6">
    <source>
        <dbReference type="Proteomes" id="UP000767291"/>
    </source>
</evidence>
<evidence type="ECO:0000256" key="3">
    <source>
        <dbReference type="ARBA" id="ARBA00023014"/>
    </source>
</evidence>
<evidence type="ECO:0000259" key="4">
    <source>
        <dbReference type="PROSITE" id="PS51379"/>
    </source>
</evidence>
<dbReference type="Gene3D" id="3.30.70.20">
    <property type="match status" value="2"/>
</dbReference>
<dbReference type="PROSITE" id="PS00198">
    <property type="entry name" value="4FE4S_FER_1"/>
    <property type="match status" value="1"/>
</dbReference>